<protein>
    <submittedName>
        <fullName evidence="2">Suppressor of fused domain protein</fullName>
    </submittedName>
</protein>
<gene>
    <name evidence="2" type="ORF">H8R25_12205</name>
</gene>
<accession>A0A923N0R9</accession>
<dbReference type="Proteomes" id="UP000641454">
    <property type="component" value="Unassembled WGS sequence"/>
</dbReference>
<dbReference type="EMBL" id="JACRUL010000031">
    <property type="protein sequence ID" value="MBC5845199.1"/>
    <property type="molecule type" value="Genomic_DNA"/>
</dbReference>
<comment type="caution">
    <text evidence="2">The sequence shown here is derived from an EMBL/GenBank/DDBJ whole genome shotgun (WGS) entry which is preliminary data.</text>
</comment>
<name>A0A923N0R9_9FLAO</name>
<organism evidence="2 3">
    <name type="scientific">Flavobacterium muglaense</name>
    <dbReference type="NCBI Taxonomy" id="2764716"/>
    <lineage>
        <taxon>Bacteria</taxon>
        <taxon>Pseudomonadati</taxon>
        <taxon>Bacteroidota</taxon>
        <taxon>Flavobacteriia</taxon>
        <taxon>Flavobacteriales</taxon>
        <taxon>Flavobacteriaceae</taxon>
        <taxon>Flavobacterium</taxon>
    </lineage>
</organism>
<sequence length="244" mass="28225">MSDQEMSKSGNPIYRYDDVVPNEFRPAIGDDQNIDAISDHIEKHIGPIELVYHEIVSDHVHIDIHWVKPSKKFPFNTLVTSGMSDLPMHVPEGLENFRFAELCILLPNDWKIDEKAFEDENNYWPVRWLKTIARFPHEYNTWVGEGHTIPNGENAAPFADNTKLGCMMLLSSYTFGEEFTTLEINDQKNIHFHCLIPLYKEEMLLKLKKGSDALLDKFDKYEISEIINNNRVNTAAKKGLFGLW</sequence>
<dbReference type="InterPro" id="IPR020941">
    <property type="entry name" value="SUFU-like_domain"/>
</dbReference>
<keyword evidence="3" id="KW-1185">Reference proteome</keyword>
<reference evidence="2 3" key="1">
    <citation type="submission" date="2020-08" db="EMBL/GenBank/DDBJ databases">
        <title>Description of novel Flavobacterium F-392 isolate.</title>
        <authorList>
            <person name="Saticioglu I.B."/>
            <person name="Duman M."/>
            <person name="Altun S."/>
        </authorList>
    </citation>
    <scope>NUCLEOTIDE SEQUENCE [LARGE SCALE GENOMIC DNA]</scope>
    <source>
        <strain evidence="2 3">F-392</strain>
    </source>
</reference>
<feature type="domain" description="Suppressor of fused-like" evidence="1">
    <location>
        <begin position="59"/>
        <end position="231"/>
    </location>
</feature>
<dbReference type="Pfam" id="PF05076">
    <property type="entry name" value="SUFU"/>
    <property type="match status" value="1"/>
</dbReference>
<dbReference type="AlphaFoldDB" id="A0A923N0R9"/>
<evidence type="ECO:0000259" key="1">
    <source>
        <dbReference type="Pfam" id="PF05076"/>
    </source>
</evidence>
<proteinExistence type="predicted"/>
<dbReference type="RefSeq" id="WP_187019463.1">
    <property type="nucleotide sequence ID" value="NZ_JACRUK010000031.1"/>
</dbReference>
<evidence type="ECO:0000313" key="2">
    <source>
        <dbReference type="EMBL" id="MBC5845199.1"/>
    </source>
</evidence>
<evidence type="ECO:0000313" key="3">
    <source>
        <dbReference type="Proteomes" id="UP000641454"/>
    </source>
</evidence>